<keyword evidence="2 4" id="KW-0238">DNA-binding</keyword>
<feature type="compositionally biased region" description="Pro residues" evidence="5">
    <location>
        <begin position="322"/>
        <end position="333"/>
    </location>
</feature>
<dbReference type="InterPro" id="IPR036910">
    <property type="entry name" value="HMG_box_dom_sf"/>
</dbReference>
<dbReference type="InterPro" id="IPR009071">
    <property type="entry name" value="HMG_box_dom"/>
</dbReference>
<keyword evidence="4" id="KW-0539">Nucleus</keyword>
<keyword evidence="8" id="KW-1185">Reference proteome</keyword>
<keyword evidence="3" id="KW-0804">Transcription</keyword>
<dbReference type="AlphaFoldDB" id="A0A0F4ZGX4"/>
<feature type="region of interest" description="Disordered" evidence="5">
    <location>
        <begin position="646"/>
        <end position="683"/>
    </location>
</feature>
<accession>A0A0F4ZGX4</accession>
<name>A0A0F4ZGX4_9PEZI</name>
<feature type="region of interest" description="Disordered" evidence="5">
    <location>
        <begin position="594"/>
        <end position="613"/>
    </location>
</feature>
<feature type="compositionally biased region" description="Low complexity" evidence="5">
    <location>
        <begin position="294"/>
        <end position="303"/>
    </location>
</feature>
<evidence type="ECO:0000256" key="4">
    <source>
        <dbReference type="PROSITE-ProRule" id="PRU00267"/>
    </source>
</evidence>
<feature type="DNA-binding region" description="HMG box" evidence="4">
    <location>
        <begin position="134"/>
        <end position="202"/>
    </location>
</feature>
<feature type="region of interest" description="Disordered" evidence="5">
    <location>
        <begin position="1"/>
        <end position="89"/>
    </location>
</feature>
<dbReference type="Gene3D" id="1.10.30.10">
    <property type="entry name" value="High mobility group box domain"/>
    <property type="match status" value="1"/>
</dbReference>
<feature type="domain" description="HMG box" evidence="6">
    <location>
        <begin position="134"/>
        <end position="202"/>
    </location>
</feature>
<evidence type="ECO:0000256" key="1">
    <source>
        <dbReference type="ARBA" id="ARBA00023015"/>
    </source>
</evidence>
<dbReference type="GO" id="GO:0001228">
    <property type="term" value="F:DNA-binding transcription activator activity, RNA polymerase II-specific"/>
    <property type="evidence" value="ECO:0007669"/>
    <property type="project" value="TreeGrafter"/>
</dbReference>
<dbReference type="SMART" id="SM00398">
    <property type="entry name" value="HMG"/>
    <property type="match status" value="1"/>
</dbReference>
<evidence type="ECO:0000256" key="3">
    <source>
        <dbReference type="ARBA" id="ARBA00023163"/>
    </source>
</evidence>
<reference evidence="7 8" key="1">
    <citation type="submission" date="2015-03" db="EMBL/GenBank/DDBJ databases">
        <authorList>
            <person name="Radwan O."/>
            <person name="Al-Naeli F.A."/>
            <person name="Rendon G.A."/>
            <person name="Fields C."/>
        </authorList>
    </citation>
    <scope>NUCLEOTIDE SEQUENCE [LARGE SCALE GENOMIC DNA]</scope>
    <source>
        <strain evidence="7">CR-DP1</strain>
    </source>
</reference>
<evidence type="ECO:0000313" key="7">
    <source>
        <dbReference type="EMBL" id="KKA29366.1"/>
    </source>
</evidence>
<dbReference type="Pfam" id="PF00505">
    <property type="entry name" value="HMG_box"/>
    <property type="match status" value="1"/>
</dbReference>
<gene>
    <name evidence="7" type="ORF">TD95_004658</name>
</gene>
<dbReference type="InterPro" id="IPR050140">
    <property type="entry name" value="SRY-related_HMG-box_TF-like"/>
</dbReference>
<dbReference type="GO" id="GO:0030154">
    <property type="term" value="P:cell differentiation"/>
    <property type="evidence" value="ECO:0007669"/>
    <property type="project" value="TreeGrafter"/>
</dbReference>
<feature type="compositionally biased region" description="Basic and acidic residues" evidence="5">
    <location>
        <begin position="256"/>
        <end position="269"/>
    </location>
</feature>
<proteinExistence type="predicted"/>
<protein>
    <recommendedName>
        <fullName evidence="6">HMG box domain-containing protein</fullName>
    </recommendedName>
</protein>
<evidence type="ECO:0000313" key="8">
    <source>
        <dbReference type="Proteomes" id="UP000033483"/>
    </source>
</evidence>
<sequence>MVNTPKQEPSSPNDVPQSIASYALAQSAHMQHHLHGAQPQSPHRLSPHHHPFPPYSEAKNQPSMARRSFSGESSSQRSSTGPSPSQNAASAIVSKSYANMVNLSLNMQTPTTINQSAQMGHKDYLCMCTPTPKIPRPRNAFILYRQHHQADVAAQNPGLPNPEISKIIGSQWKQESEEVKEQWKALAEEEKLRHQRQYPEYRYQPRRTARPTGRVGMDDPGNICPQCGGRMIPTPRTPRTSFPSMLNPEFLGHQYFRPDPRGDSRDGPRRGHGHSHSIDSHQGFGDVGDSPGPSLSSDEMPSSSKRRRVMQGYVASGEGPISPHPPQPPPYGYPPQEQHAQMRYENSHRGYNAGPAPPPSHGHGYSQAPPSGPPPDHSRGLGPAPSLAPVQHRDYQIYHQRRSSGNEHSYPPGPTPGHSYGHSMSNGGPLPPLEVSGGNHSVPLGPGSTPQQMRRPLPGIRTDPTPPLANPQPRFGDESLRLPPLKSQIPQHVSSRTPSGQECSSNASNPDSVADTVIKSDEKSFLGISNAERLDMISKLAPALQPSTDAGQRYDIRGAIIAVEGFDLKDGVDQVSAVVHESLAVAPSIALKTWSDESSGDDDVTMGDDSASQNNDTAGFEAIKAYHDLVGRWLVKSREMITHITTIPGSRAEQEVDGNDPSVDKNMSTTPPPPPSSSNSNETAKIPVALVTGGYRASIATRYATKVPMPPGTSAMDHYQWMANMWLGVVGPDLVIQVVAGAAREDATAVSMTRPNLITVGVNEKGVLDESNARRLAFEVNEWMRGGSFRHGF</sequence>
<feature type="compositionally biased region" description="Low complexity" evidence="5">
    <location>
        <begin position="67"/>
        <end position="86"/>
    </location>
</feature>
<dbReference type="FunFam" id="1.10.30.10:FF:000041">
    <property type="entry name" value="HMG box family protein"/>
    <property type="match status" value="1"/>
</dbReference>
<dbReference type="GO" id="GO:0000122">
    <property type="term" value="P:negative regulation of transcription by RNA polymerase II"/>
    <property type="evidence" value="ECO:0007669"/>
    <property type="project" value="TreeGrafter"/>
</dbReference>
<dbReference type="EMBL" id="LAEV01000881">
    <property type="protein sequence ID" value="KKA29366.1"/>
    <property type="molecule type" value="Genomic_DNA"/>
</dbReference>
<dbReference type="CDD" id="cd01389">
    <property type="entry name" value="HMG-box_ROX1-like"/>
    <property type="match status" value="1"/>
</dbReference>
<evidence type="ECO:0000259" key="6">
    <source>
        <dbReference type="PROSITE" id="PS50118"/>
    </source>
</evidence>
<organism evidence="7 8">
    <name type="scientific">Thielaviopsis punctulata</name>
    <dbReference type="NCBI Taxonomy" id="72032"/>
    <lineage>
        <taxon>Eukaryota</taxon>
        <taxon>Fungi</taxon>
        <taxon>Dikarya</taxon>
        <taxon>Ascomycota</taxon>
        <taxon>Pezizomycotina</taxon>
        <taxon>Sordariomycetes</taxon>
        <taxon>Hypocreomycetidae</taxon>
        <taxon>Microascales</taxon>
        <taxon>Ceratocystidaceae</taxon>
        <taxon>Thielaviopsis</taxon>
    </lineage>
</organism>
<dbReference type="OrthoDB" id="6247875at2759"/>
<dbReference type="SUPFAM" id="SSF47095">
    <property type="entry name" value="HMG-box"/>
    <property type="match status" value="1"/>
</dbReference>
<evidence type="ECO:0000256" key="2">
    <source>
        <dbReference type="ARBA" id="ARBA00023125"/>
    </source>
</evidence>
<dbReference type="GO" id="GO:0005634">
    <property type="term" value="C:nucleus"/>
    <property type="evidence" value="ECO:0007669"/>
    <property type="project" value="UniProtKB-UniRule"/>
</dbReference>
<feature type="compositionally biased region" description="Polar residues" evidence="5">
    <location>
        <begin position="488"/>
        <end position="511"/>
    </location>
</feature>
<feature type="region of interest" description="Disordered" evidence="5">
    <location>
        <begin position="228"/>
        <end position="513"/>
    </location>
</feature>
<evidence type="ECO:0000256" key="5">
    <source>
        <dbReference type="SAM" id="MobiDB-lite"/>
    </source>
</evidence>
<feature type="compositionally biased region" description="Polar residues" evidence="5">
    <location>
        <begin position="1"/>
        <end position="20"/>
    </location>
</feature>
<dbReference type="GO" id="GO:0000978">
    <property type="term" value="F:RNA polymerase II cis-regulatory region sequence-specific DNA binding"/>
    <property type="evidence" value="ECO:0007669"/>
    <property type="project" value="TreeGrafter"/>
</dbReference>
<dbReference type="PANTHER" id="PTHR10270:SF161">
    <property type="entry name" value="SEX-DETERMINING REGION Y PROTEIN"/>
    <property type="match status" value="1"/>
</dbReference>
<comment type="caution">
    <text evidence="7">The sequence shown here is derived from an EMBL/GenBank/DDBJ whole genome shotgun (WGS) entry which is preliminary data.</text>
</comment>
<keyword evidence="1" id="KW-0805">Transcription regulation</keyword>
<dbReference type="Proteomes" id="UP000033483">
    <property type="component" value="Unassembled WGS sequence"/>
</dbReference>
<dbReference type="PROSITE" id="PS50118">
    <property type="entry name" value="HMG_BOX_2"/>
    <property type="match status" value="1"/>
</dbReference>
<dbReference type="PANTHER" id="PTHR10270">
    <property type="entry name" value="SOX TRANSCRIPTION FACTOR"/>
    <property type="match status" value="1"/>
</dbReference>